<sequence length="184" mass="21882">MRKILLAILFFYVWQFGFSQELESEKSEQEEEFSPIIRVALITGNSHVPNAFEGEKQVSIIPFYGFDVDYFVHPRWSFALQGDLKLQSFEVEHEGVALERSYPFSLATVAHYHFKRHWSVYFGPGWEFEKNENLFLWKLGSEYSFEISETFEIALNLSYEDKQEIYDSWNFGIAFNKLIWKKNK</sequence>
<dbReference type="RefSeq" id="WP_259413191.1">
    <property type="nucleotide sequence ID" value="NZ_JANWGH010000001.1"/>
</dbReference>
<evidence type="ECO:0000313" key="1">
    <source>
        <dbReference type="EMBL" id="MCS5489525.1"/>
    </source>
</evidence>
<comment type="caution">
    <text evidence="1">The sequence shown here is derived from an EMBL/GenBank/DDBJ whole genome shotgun (WGS) entry which is preliminary data.</text>
</comment>
<organism evidence="1 2">
    <name type="scientific">Algoriphagus limi</name>
    <dbReference type="NCBI Taxonomy" id="2975273"/>
    <lineage>
        <taxon>Bacteria</taxon>
        <taxon>Pseudomonadati</taxon>
        <taxon>Bacteroidota</taxon>
        <taxon>Cytophagia</taxon>
        <taxon>Cytophagales</taxon>
        <taxon>Cyclobacteriaceae</taxon>
        <taxon>Algoriphagus</taxon>
    </lineage>
</organism>
<reference evidence="1 2" key="1">
    <citation type="submission" date="2022-08" db="EMBL/GenBank/DDBJ databases">
        <title>Algoriphagus sp. CAU 1643 isolated from mud.</title>
        <authorList>
            <person name="Kim W."/>
        </authorList>
    </citation>
    <scope>NUCLEOTIDE SEQUENCE [LARGE SCALE GENOMIC DNA]</scope>
    <source>
        <strain evidence="1 2">CAU 1643</strain>
    </source>
</reference>
<evidence type="ECO:0000313" key="2">
    <source>
        <dbReference type="Proteomes" id="UP001206788"/>
    </source>
</evidence>
<dbReference type="EMBL" id="JANWGH010000001">
    <property type="protein sequence ID" value="MCS5489525.1"/>
    <property type="molecule type" value="Genomic_DNA"/>
</dbReference>
<keyword evidence="2" id="KW-1185">Reference proteome</keyword>
<name>A0ABT2G2Q2_9BACT</name>
<accession>A0ABT2G2Q2</accession>
<evidence type="ECO:0008006" key="3">
    <source>
        <dbReference type="Google" id="ProtNLM"/>
    </source>
</evidence>
<proteinExistence type="predicted"/>
<dbReference type="Proteomes" id="UP001206788">
    <property type="component" value="Unassembled WGS sequence"/>
</dbReference>
<protein>
    <recommendedName>
        <fullName evidence="3">Outer membrane protein beta-barrel domain-containing protein</fullName>
    </recommendedName>
</protein>
<gene>
    <name evidence="1" type="ORF">NY014_03740</name>
</gene>